<comment type="caution">
    <text evidence="2">The sequence shown here is derived from an EMBL/GenBank/DDBJ whole genome shotgun (WGS) entry which is preliminary data.</text>
</comment>
<dbReference type="Pfam" id="PF12728">
    <property type="entry name" value="HTH_17"/>
    <property type="match status" value="1"/>
</dbReference>
<keyword evidence="2" id="KW-0238">DNA-binding</keyword>
<evidence type="ECO:0000313" key="3">
    <source>
        <dbReference type="Proteomes" id="UP000271137"/>
    </source>
</evidence>
<feature type="domain" description="Helix-turn-helix" evidence="1">
    <location>
        <begin position="39"/>
        <end position="83"/>
    </location>
</feature>
<protein>
    <submittedName>
        <fullName evidence="2">DNA-binding protein</fullName>
    </submittedName>
</protein>
<dbReference type="Proteomes" id="UP000271137">
    <property type="component" value="Unassembled WGS sequence"/>
</dbReference>
<accession>A0ABY0A9S4</accession>
<sequence length="109" mass="12178">MLHLQRRSMQEGPNCLRGCARAPNGERRAETMSLTVDVPGAAELLKIHPETVKKMIHKGELPAAQVGRAYVMMTKDVLEFIENAVIRETAARMRRPSKSPKARRQVATS</sequence>
<name>A0ABY0A9S4_9BURK</name>
<evidence type="ECO:0000259" key="1">
    <source>
        <dbReference type="Pfam" id="PF12728"/>
    </source>
</evidence>
<dbReference type="NCBIfam" id="TIGR01764">
    <property type="entry name" value="excise"/>
    <property type="match status" value="1"/>
</dbReference>
<dbReference type="InterPro" id="IPR041657">
    <property type="entry name" value="HTH_17"/>
</dbReference>
<organism evidence="2 3">
    <name type="scientific">Variovorax beijingensis</name>
    <dbReference type="NCBI Taxonomy" id="2496117"/>
    <lineage>
        <taxon>Bacteria</taxon>
        <taxon>Pseudomonadati</taxon>
        <taxon>Pseudomonadota</taxon>
        <taxon>Betaproteobacteria</taxon>
        <taxon>Burkholderiales</taxon>
        <taxon>Comamonadaceae</taxon>
        <taxon>Variovorax</taxon>
    </lineage>
</organism>
<gene>
    <name evidence="2" type="ORF">EJO66_09145</name>
</gene>
<reference evidence="2 3" key="1">
    <citation type="submission" date="2018-12" db="EMBL/GenBank/DDBJ databases">
        <title>The genome sequences of strain 502.</title>
        <authorList>
            <person name="Gao J."/>
            <person name="Sun J."/>
        </authorList>
    </citation>
    <scope>NUCLEOTIDE SEQUENCE [LARGE SCALE GENOMIC DNA]</scope>
    <source>
        <strain evidence="2 3">502</strain>
    </source>
</reference>
<proteinExistence type="predicted"/>
<evidence type="ECO:0000313" key="2">
    <source>
        <dbReference type="EMBL" id="RSZ40288.1"/>
    </source>
</evidence>
<dbReference type="InterPro" id="IPR010093">
    <property type="entry name" value="SinI_DNA-bd"/>
</dbReference>
<dbReference type="GO" id="GO:0003677">
    <property type="term" value="F:DNA binding"/>
    <property type="evidence" value="ECO:0007669"/>
    <property type="project" value="UniProtKB-KW"/>
</dbReference>
<keyword evidence="3" id="KW-1185">Reference proteome</keyword>
<dbReference type="EMBL" id="RXFQ01000004">
    <property type="protein sequence ID" value="RSZ40288.1"/>
    <property type="molecule type" value="Genomic_DNA"/>
</dbReference>